<name>A0ABW0MKC8_9BURK</name>
<evidence type="ECO:0000256" key="1">
    <source>
        <dbReference type="ARBA" id="ARBA00004167"/>
    </source>
</evidence>
<evidence type="ECO:0000313" key="8">
    <source>
        <dbReference type="Proteomes" id="UP001596101"/>
    </source>
</evidence>
<evidence type="ECO:0000256" key="6">
    <source>
        <dbReference type="SAM" id="Phobius"/>
    </source>
</evidence>
<gene>
    <name evidence="7" type="ORF">ACFPQ5_04535</name>
</gene>
<accession>A0ABW0MKC8</accession>
<dbReference type="PRINTS" id="PR00813">
    <property type="entry name" value="BCTERIALGSPG"/>
</dbReference>
<dbReference type="PANTHER" id="PTHR30093">
    <property type="entry name" value="GENERAL SECRETION PATHWAY PROTEIN G"/>
    <property type="match status" value="1"/>
</dbReference>
<reference evidence="8" key="1">
    <citation type="journal article" date="2019" name="Int. J. Syst. Evol. Microbiol.">
        <title>The Global Catalogue of Microorganisms (GCM) 10K type strain sequencing project: providing services to taxonomists for standard genome sequencing and annotation.</title>
        <authorList>
            <consortium name="The Broad Institute Genomics Platform"/>
            <consortium name="The Broad Institute Genome Sequencing Center for Infectious Disease"/>
            <person name="Wu L."/>
            <person name="Ma J."/>
        </authorList>
    </citation>
    <scope>NUCLEOTIDE SEQUENCE [LARGE SCALE GENOMIC DNA]</scope>
    <source>
        <strain evidence="8">CCUG 43111</strain>
    </source>
</reference>
<keyword evidence="2" id="KW-0488">Methylation</keyword>
<organism evidence="7 8">
    <name type="scientific">Massilia suwonensis</name>
    <dbReference type="NCBI Taxonomy" id="648895"/>
    <lineage>
        <taxon>Bacteria</taxon>
        <taxon>Pseudomonadati</taxon>
        <taxon>Pseudomonadota</taxon>
        <taxon>Betaproteobacteria</taxon>
        <taxon>Burkholderiales</taxon>
        <taxon>Oxalobacteraceae</taxon>
        <taxon>Telluria group</taxon>
        <taxon>Massilia</taxon>
    </lineage>
</organism>
<dbReference type="RefSeq" id="WP_379752085.1">
    <property type="nucleotide sequence ID" value="NZ_JBHSMR010000008.1"/>
</dbReference>
<evidence type="ECO:0000256" key="2">
    <source>
        <dbReference type="ARBA" id="ARBA00022481"/>
    </source>
</evidence>
<dbReference type="NCBIfam" id="TIGR02532">
    <property type="entry name" value="IV_pilin_GFxxxE"/>
    <property type="match status" value="1"/>
</dbReference>
<dbReference type="PANTHER" id="PTHR30093:SF44">
    <property type="entry name" value="TYPE II SECRETION SYSTEM CORE PROTEIN G"/>
    <property type="match status" value="1"/>
</dbReference>
<evidence type="ECO:0000313" key="7">
    <source>
        <dbReference type="EMBL" id="MFC5477442.1"/>
    </source>
</evidence>
<dbReference type="Gene3D" id="3.30.700.10">
    <property type="entry name" value="Glycoprotein, Type 4 Pilin"/>
    <property type="match status" value="1"/>
</dbReference>
<dbReference type="PROSITE" id="PS00409">
    <property type="entry name" value="PROKAR_NTER_METHYL"/>
    <property type="match status" value="1"/>
</dbReference>
<keyword evidence="5 6" id="KW-0472">Membrane</keyword>
<comment type="subcellular location">
    <subcellularLocation>
        <location evidence="1">Membrane</location>
        <topology evidence="1">Single-pass membrane protein</topology>
    </subcellularLocation>
</comment>
<dbReference type="InterPro" id="IPR000983">
    <property type="entry name" value="Bac_GSPG_pilin"/>
</dbReference>
<sequence>MQTVLNQLMKMTMTSTFRRRAVQGFTLIELLIVVIIIAILAAIAIPQFANSSNDAQESALDANLNTVRSAIELYRVQHNNRFPGVAASNGGDAAACNAAGGALGTGAVNTDVAFTNQLTGFSNAAGQTCTVAAAGFLFGPYLRAIPNESIGNNNTVNMDLVVGAPAPAAGGLGWRFNTITGRFIINNSSPDRRNAPLSNH</sequence>
<comment type="caution">
    <text evidence="7">The sequence shown here is derived from an EMBL/GenBank/DDBJ whole genome shotgun (WGS) entry which is preliminary data.</text>
</comment>
<keyword evidence="3 6" id="KW-0812">Transmembrane</keyword>
<feature type="transmembrane region" description="Helical" evidence="6">
    <location>
        <begin position="21"/>
        <end position="45"/>
    </location>
</feature>
<dbReference type="EMBL" id="JBHSMR010000008">
    <property type="protein sequence ID" value="MFC5477442.1"/>
    <property type="molecule type" value="Genomic_DNA"/>
</dbReference>
<dbReference type="InterPro" id="IPR045584">
    <property type="entry name" value="Pilin-like"/>
</dbReference>
<evidence type="ECO:0000256" key="4">
    <source>
        <dbReference type="ARBA" id="ARBA00022989"/>
    </source>
</evidence>
<evidence type="ECO:0000256" key="3">
    <source>
        <dbReference type="ARBA" id="ARBA00022692"/>
    </source>
</evidence>
<protein>
    <submittedName>
        <fullName evidence="7">Prepilin-type N-terminal cleavage/methylation domain-containing protein</fullName>
    </submittedName>
</protein>
<keyword evidence="8" id="KW-1185">Reference proteome</keyword>
<dbReference type="Pfam" id="PF07963">
    <property type="entry name" value="N_methyl"/>
    <property type="match status" value="1"/>
</dbReference>
<evidence type="ECO:0000256" key="5">
    <source>
        <dbReference type="ARBA" id="ARBA00023136"/>
    </source>
</evidence>
<keyword evidence="4 6" id="KW-1133">Transmembrane helix</keyword>
<dbReference type="Proteomes" id="UP001596101">
    <property type="component" value="Unassembled WGS sequence"/>
</dbReference>
<proteinExistence type="predicted"/>
<dbReference type="InterPro" id="IPR012902">
    <property type="entry name" value="N_methyl_site"/>
</dbReference>
<dbReference type="SUPFAM" id="SSF54523">
    <property type="entry name" value="Pili subunits"/>
    <property type="match status" value="1"/>
</dbReference>